<dbReference type="GO" id="GO:0042834">
    <property type="term" value="F:peptidoglycan binding"/>
    <property type="evidence" value="ECO:0007669"/>
    <property type="project" value="InterPro"/>
</dbReference>
<feature type="domain" description="SPOR" evidence="10">
    <location>
        <begin position="422"/>
        <end position="506"/>
    </location>
</feature>
<evidence type="ECO:0000259" key="10">
    <source>
        <dbReference type="PROSITE" id="PS51724"/>
    </source>
</evidence>
<dbReference type="InterPro" id="IPR036680">
    <property type="entry name" value="SPOR-like_sf"/>
</dbReference>
<evidence type="ECO:0000256" key="1">
    <source>
        <dbReference type="ARBA" id="ARBA00007164"/>
    </source>
</evidence>
<evidence type="ECO:0000313" key="12">
    <source>
        <dbReference type="Proteomes" id="UP000295122"/>
    </source>
</evidence>
<evidence type="ECO:0000256" key="7">
    <source>
        <dbReference type="PIRSR" id="PIRSR618044-1"/>
    </source>
</evidence>
<dbReference type="PANTHER" id="PTHR21581">
    <property type="entry name" value="D-ALANYL-D-ALANINE CARBOXYPEPTIDASE"/>
    <property type="match status" value="1"/>
</dbReference>
<dbReference type="InterPro" id="IPR007730">
    <property type="entry name" value="SPOR-like_dom"/>
</dbReference>
<evidence type="ECO:0000256" key="6">
    <source>
        <dbReference type="ARBA" id="ARBA00023316"/>
    </source>
</evidence>
<evidence type="ECO:0000256" key="8">
    <source>
        <dbReference type="PIRSR" id="PIRSR618044-2"/>
    </source>
</evidence>
<accession>A0A4R7CAF7</accession>
<evidence type="ECO:0000256" key="3">
    <source>
        <dbReference type="ARBA" id="ARBA00022801"/>
    </source>
</evidence>
<name>A0A4R7CAF7_9HYPH</name>
<evidence type="ECO:0000256" key="9">
    <source>
        <dbReference type="RuleBase" id="RU004016"/>
    </source>
</evidence>
<keyword evidence="2" id="KW-0732">Signal</keyword>
<evidence type="ECO:0000313" key="11">
    <source>
        <dbReference type="EMBL" id="TDR93986.1"/>
    </source>
</evidence>
<dbReference type="Pfam" id="PF05036">
    <property type="entry name" value="SPOR"/>
    <property type="match status" value="1"/>
</dbReference>
<dbReference type="SUPFAM" id="SSF56601">
    <property type="entry name" value="beta-lactamase/transpeptidase-like"/>
    <property type="match status" value="1"/>
</dbReference>
<dbReference type="Gene3D" id="3.30.70.1070">
    <property type="entry name" value="Sporulation related repeat"/>
    <property type="match status" value="1"/>
</dbReference>
<feature type="active site" description="Proton acceptor" evidence="7">
    <location>
        <position position="84"/>
    </location>
</feature>
<comment type="caution">
    <text evidence="11">The sequence shown here is derived from an EMBL/GenBank/DDBJ whole genome shotgun (WGS) entry which is preliminary data.</text>
</comment>
<evidence type="ECO:0000256" key="2">
    <source>
        <dbReference type="ARBA" id="ARBA00022729"/>
    </source>
</evidence>
<dbReference type="Gene3D" id="3.40.710.10">
    <property type="entry name" value="DD-peptidase/beta-lactamase superfamily"/>
    <property type="match status" value="1"/>
</dbReference>
<evidence type="ECO:0000256" key="5">
    <source>
        <dbReference type="ARBA" id="ARBA00022984"/>
    </source>
</evidence>
<dbReference type="GO" id="GO:0008360">
    <property type="term" value="P:regulation of cell shape"/>
    <property type="evidence" value="ECO:0007669"/>
    <property type="project" value="UniProtKB-KW"/>
</dbReference>
<keyword evidence="3" id="KW-0378">Hydrolase</keyword>
<organism evidence="11 12">
    <name type="scientific">Enterovirga rhinocerotis</name>
    <dbReference type="NCBI Taxonomy" id="1339210"/>
    <lineage>
        <taxon>Bacteria</taxon>
        <taxon>Pseudomonadati</taxon>
        <taxon>Pseudomonadota</taxon>
        <taxon>Alphaproteobacteria</taxon>
        <taxon>Hyphomicrobiales</taxon>
        <taxon>Methylobacteriaceae</taxon>
        <taxon>Enterovirga</taxon>
    </lineage>
</organism>
<dbReference type="PRINTS" id="PR00725">
    <property type="entry name" value="DADACBPTASE1"/>
</dbReference>
<reference evidence="11 12" key="1">
    <citation type="submission" date="2019-03" db="EMBL/GenBank/DDBJ databases">
        <title>Genomic Encyclopedia of Type Strains, Phase IV (KMG-IV): sequencing the most valuable type-strain genomes for metagenomic binning, comparative biology and taxonomic classification.</title>
        <authorList>
            <person name="Goeker M."/>
        </authorList>
    </citation>
    <scope>NUCLEOTIDE SEQUENCE [LARGE SCALE GENOMIC DNA]</scope>
    <source>
        <strain evidence="11 12">DSM 25903</strain>
    </source>
</reference>
<evidence type="ECO:0000256" key="4">
    <source>
        <dbReference type="ARBA" id="ARBA00022960"/>
    </source>
</evidence>
<dbReference type="InterPro" id="IPR018044">
    <property type="entry name" value="Peptidase_S11"/>
</dbReference>
<keyword evidence="12" id="KW-1185">Reference proteome</keyword>
<gene>
    <name evidence="11" type="ORF">EV668_1255</name>
</gene>
<dbReference type="InterPro" id="IPR001967">
    <property type="entry name" value="Peptidase_S11_N"/>
</dbReference>
<dbReference type="GO" id="GO:0009252">
    <property type="term" value="P:peptidoglycan biosynthetic process"/>
    <property type="evidence" value="ECO:0007669"/>
    <property type="project" value="UniProtKB-KW"/>
</dbReference>
<keyword evidence="4" id="KW-0133">Cell shape</keyword>
<keyword evidence="5" id="KW-0573">Peptidoglycan synthesis</keyword>
<dbReference type="GO" id="GO:0071555">
    <property type="term" value="P:cell wall organization"/>
    <property type="evidence" value="ECO:0007669"/>
    <property type="project" value="UniProtKB-KW"/>
</dbReference>
<keyword evidence="11" id="KW-0121">Carboxypeptidase</keyword>
<protein>
    <submittedName>
        <fullName evidence="11">D-alanyl-D-alanine carboxypeptidase</fullName>
    </submittedName>
</protein>
<feature type="binding site" evidence="8">
    <location>
        <position position="243"/>
    </location>
    <ligand>
        <name>substrate</name>
    </ligand>
</feature>
<dbReference type="SUPFAM" id="SSF110997">
    <property type="entry name" value="Sporulation related repeat"/>
    <property type="match status" value="1"/>
</dbReference>
<dbReference type="Pfam" id="PF00768">
    <property type="entry name" value="Peptidase_S11"/>
    <property type="match status" value="1"/>
</dbReference>
<comment type="similarity">
    <text evidence="1 9">Belongs to the peptidase S11 family.</text>
</comment>
<proteinExistence type="inferred from homology"/>
<dbReference type="EMBL" id="SNZR01000011">
    <property type="protein sequence ID" value="TDR93986.1"/>
    <property type="molecule type" value="Genomic_DNA"/>
</dbReference>
<dbReference type="GO" id="GO:0009002">
    <property type="term" value="F:serine-type D-Ala-D-Ala carboxypeptidase activity"/>
    <property type="evidence" value="ECO:0007669"/>
    <property type="project" value="InterPro"/>
</dbReference>
<keyword evidence="6" id="KW-0961">Cell wall biogenesis/degradation</keyword>
<dbReference type="Proteomes" id="UP000295122">
    <property type="component" value="Unassembled WGS sequence"/>
</dbReference>
<keyword evidence="11" id="KW-0645">Protease</keyword>
<dbReference type="AlphaFoldDB" id="A0A4R7CAF7"/>
<dbReference type="GO" id="GO:0006508">
    <property type="term" value="P:proteolysis"/>
    <property type="evidence" value="ECO:0007669"/>
    <property type="project" value="InterPro"/>
</dbReference>
<dbReference type="PANTHER" id="PTHR21581:SF6">
    <property type="entry name" value="TRAFFICKING PROTEIN PARTICLE COMPLEX SUBUNIT 12"/>
    <property type="match status" value="1"/>
</dbReference>
<dbReference type="PROSITE" id="PS51724">
    <property type="entry name" value="SPOR"/>
    <property type="match status" value="1"/>
</dbReference>
<feature type="active site" evidence="7">
    <location>
        <position position="141"/>
    </location>
</feature>
<sequence length="506" mass="53528">MLGCVGVSKVRVAVTAGLVAMVASLVCTTEADARRNKPRRAPAKVAKAAPYSPPYAAMVVDANTGRTLHAVNENALRHPASVTKVMTLYLLFEQLQRGRLKLDSELKISRRAASMAPSKLGLRPGSTIAVEDAIKALITRSANDIACAIGENLAGSEEAFAARMTRKARSLGMTRTVFRNASGLPNPDQVTTARDLTILARAVQEKFPRYYRYFQTRVFEYAGQRIGNHNRLLGRVEGVDGIKTGFTNASGFNLMTSARQDGRHVVAIVLGGRSGASRDNIMAGLIRTNMARAATSGRSSVFASLQQDDDDDDAPVAVRTQLASVGDVETTGSLPTRAVEAPRPPAAPVAVLPPQKPLQPGQKIEARLPFAPAVPMPPSAGDAEAAAARAPVSAPVRTASLVPTPPVKATPAAKQAETVTRPIAVTPWVIQLAAEGDEGRAKSVLDDAKAASGRALARAAPFTEKISRGGTTLYRARFSGFAEADKAQEACRTLKSRGFACFATRS</sequence>
<feature type="active site" description="Acyl-ester intermediate" evidence="7">
    <location>
        <position position="81"/>
    </location>
</feature>
<dbReference type="InterPro" id="IPR012338">
    <property type="entry name" value="Beta-lactam/transpept-like"/>
</dbReference>